<reference evidence="1 2" key="1">
    <citation type="submission" date="2019-07" db="EMBL/GenBank/DDBJ databases">
        <title>Rufibacter sp. nov., isolated from lake sediment.</title>
        <authorList>
            <person name="Qu J.-H."/>
        </authorList>
    </citation>
    <scope>NUCLEOTIDE SEQUENCE [LARGE SCALE GENOMIC DNA]</scope>
    <source>
        <strain evidence="1 2">NBS58-1</strain>
    </source>
</reference>
<gene>
    <name evidence="1" type="ORF">FOA19_13330</name>
</gene>
<organism evidence="1 2">
    <name type="scientific">Rufibacter hautae</name>
    <dbReference type="NCBI Taxonomy" id="2595005"/>
    <lineage>
        <taxon>Bacteria</taxon>
        <taxon>Pseudomonadati</taxon>
        <taxon>Bacteroidota</taxon>
        <taxon>Cytophagia</taxon>
        <taxon>Cytophagales</taxon>
        <taxon>Hymenobacteraceae</taxon>
        <taxon>Rufibacter</taxon>
    </lineage>
</organism>
<protein>
    <submittedName>
        <fullName evidence="1">2'-5' RNA ligase family protein</fullName>
    </submittedName>
</protein>
<sequence>MNPLILTLTLDPEAAEFFTRLRSQHFPPERNYLQAHLTLFHHLPPTEKSIKDVLARVSEEQAIINLQVTDLMSLGRGVAYRINSGELQTMHRFLQEQWASFLIPQDKQKLRPHITIQNKVKPEEAKALEQNLRQTFQPFQIRGIGFTLWEYQGGPWQLLQQFPFKPVFDKTAQE</sequence>
<dbReference type="AlphaFoldDB" id="A0A5B6TEJ1"/>
<dbReference type="Pfam" id="PF13563">
    <property type="entry name" value="2_5_RNA_ligase2"/>
    <property type="match status" value="1"/>
</dbReference>
<dbReference type="GO" id="GO:0016874">
    <property type="term" value="F:ligase activity"/>
    <property type="evidence" value="ECO:0007669"/>
    <property type="project" value="UniProtKB-KW"/>
</dbReference>
<keyword evidence="2" id="KW-1185">Reference proteome</keyword>
<name>A0A5B6TEJ1_9BACT</name>
<comment type="caution">
    <text evidence="1">The sequence shown here is derived from an EMBL/GenBank/DDBJ whole genome shotgun (WGS) entry which is preliminary data.</text>
</comment>
<accession>A0A5B6TEJ1</accession>
<dbReference type="SUPFAM" id="SSF55144">
    <property type="entry name" value="LigT-like"/>
    <property type="match status" value="1"/>
</dbReference>
<evidence type="ECO:0000313" key="1">
    <source>
        <dbReference type="EMBL" id="KAA3438879.1"/>
    </source>
</evidence>
<proteinExistence type="predicted"/>
<dbReference type="InterPro" id="IPR009097">
    <property type="entry name" value="Cyclic_Pdiesterase"/>
</dbReference>
<dbReference type="Proteomes" id="UP000324133">
    <property type="component" value="Unassembled WGS sequence"/>
</dbReference>
<keyword evidence="1" id="KW-0436">Ligase</keyword>
<evidence type="ECO:0000313" key="2">
    <source>
        <dbReference type="Proteomes" id="UP000324133"/>
    </source>
</evidence>
<dbReference type="EMBL" id="VKKY01000002">
    <property type="protein sequence ID" value="KAA3438879.1"/>
    <property type="molecule type" value="Genomic_DNA"/>
</dbReference>
<dbReference type="OrthoDB" id="793003at2"/>
<dbReference type="Gene3D" id="3.90.1140.10">
    <property type="entry name" value="Cyclic phosphodiesterase"/>
    <property type="match status" value="1"/>
</dbReference>